<sequence length="62" mass="7116">MKSETNFVLLEPMGDIELAKIYIRKLGKNAAYRDWLLKLNVGCKPVPKSKPTLHIDEAHFFS</sequence>
<evidence type="ECO:0000313" key="2">
    <source>
        <dbReference type="Proteomes" id="UP001159075"/>
    </source>
</evidence>
<protein>
    <submittedName>
        <fullName evidence="1">Uncharacterized protein</fullName>
    </submittedName>
</protein>
<dbReference type="RefSeq" id="WP_282679449.1">
    <property type="nucleotide sequence ID" value="NZ_CP106875.1"/>
</dbReference>
<organism evidence="1 2">
    <name type="scientific">Shewanella xiamenensis</name>
    <dbReference type="NCBI Taxonomy" id="332186"/>
    <lineage>
        <taxon>Bacteria</taxon>
        <taxon>Pseudomonadati</taxon>
        <taxon>Pseudomonadota</taxon>
        <taxon>Gammaproteobacteria</taxon>
        <taxon>Alteromonadales</taxon>
        <taxon>Shewanellaceae</taxon>
        <taxon>Shewanella</taxon>
    </lineage>
</organism>
<comment type="caution">
    <text evidence="1">The sequence shown here is derived from an EMBL/GenBank/DDBJ whole genome shotgun (WGS) entry which is preliminary data.</text>
</comment>
<accession>A0ABT6UGU8</accession>
<dbReference type="Proteomes" id="UP001159075">
    <property type="component" value="Unassembled WGS sequence"/>
</dbReference>
<reference evidence="1 2" key="1">
    <citation type="submission" date="2022-09" db="EMBL/GenBank/DDBJ databases">
        <title>The outer-membrane cytochrome OmcA is essential for infection of Shewanella oneidensis by a zebrafish-associated bacteriophage.</title>
        <authorList>
            <person name="Grenfell A.W."/>
            <person name="Intile P."/>
            <person name="Mcfarlane J."/>
            <person name="Leung D."/>
            <person name="Abdalla K."/>
            <person name="Wold M."/>
            <person name="Kees E."/>
            <person name="Gralnick J."/>
        </authorList>
    </citation>
    <scope>NUCLEOTIDE SEQUENCE [LARGE SCALE GENOMIC DNA]</scope>
    <source>
        <strain evidence="1 2">NF-5</strain>
    </source>
</reference>
<name>A0ABT6UGU8_9GAMM</name>
<evidence type="ECO:0000313" key="1">
    <source>
        <dbReference type="EMBL" id="MDI5832484.1"/>
    </source>
</evidence>
<dbReference type="EMBL" id="JAOTLW010000013">
    <property type="protein sequence ID" value="MDI5832484.1"/>
    <property type="molecule type" value="Genomic_DNA"/>
</dbReference>
<proteinExistence type="predicted"/>
<keyword evidence="2" id="KW-1185">Reference proteome</keyword>
<gene>
    <name evidence="1" type="ORF">ODY93_12975</name>
</gene>